<reference evidence="1" key="1">
    <citation type="submission" date="2022-07" db="EMBL/GenBank/DDBJ databases">
        <title>Phylogenomic reconstructions and comparative analyses of Kickxellomycotina fungi.</title>
        <authorList>
            <person name="Reynolds N.K."/>
            <person name="Stajich J.E."/>
            <person name="Barry K."/>
            <person name="Grigoriev I.V."/>
            <person name="Crous P."/>
            <person name="Smith M.E."/>
        </authorList>
    </citation>
    <scope>NUCLEOTIDE SEQUENCE</scope>
    <source>
        <strain evidence="1">NRRL 5244</strain>
    </source>
</reference>
<proteinExistence type="predicted"/>
<dbReference type="Proteomes" id="UP001150603">
    <property type="component" value="Unassembled WGS sequence"/>
</dbReference>
<gene>
    <name evidence="1" type="primary">PDS5_2</name>
    <name evidence="1" type="ORF">FBU59_005331</name>
</gene>
<protein>
    <submittedName>
        <fullName evidence="1">Sister chromatid cohesion protein pds5</fullName>
    </submittedName>
</protein>
<keyword evidence="2" id="KW-1185">Reference proteome</keyword>
<comment type="caution">
    <text evidence="1">The sequence shown here is derived from an EMBL/GenBank/DDBJ whole genome shotgun (WGS) entry which is preliminary data.</text>
</comment>
<evidence type="ECO:0000313" key="1">
    <source>
        <dbReference type="EMBL" id="KAJ1935609.1"/>
    </source>
</evidence>
<accession>A0ACC1J329</accession>
<dbReference type="EMBL" id="JANBPW010004185">
    <property type="protein sequence ID" value="KAJ1935609.1"/>
    <property type="molecule type" value="Genomic_DNA"/>
</dbReference>
<evidence type="ECO:0000313" key="2">
    <source>
        <dbReference type="Proteomes" id="UP001150603"/>
    </source>
</evidence>
<name>A0ACC1J329_9FUNG</name>
<feature type="non-terminal residue" evidence="1">
    <location>
        <position position="455"/>
    </location>
</feature>
<sequence>MRRQRDIIQLAHVLLGLCERQAEASAPDAQATMGEQLRTMAGKIAGHFPDRTKVEQALVQLGAVQNSDVYSGLRATMDPANDIRTVRKHQRAALKKLSALAPALLDATAPVWKCVGLTTINRALVPHLITLASSPDEPQLGATADKLLRFIADVFPEMLKSSSSELFDVSELRGSDVRLAEERLALMVKFAKAVPRAVPGSTDLQELLAGLVRTGTLRQAKYAAFLLTQMEGSGALCGVLAGDMVDNLDNALLERRAPSFAALARFAQYAPLAFAIYADRVSQFLVQTVLMGTPPPPPADGVADDKVMADGKENAAPEWVERESLDDAGLTKVYAVKILTNWLVGTDRHALTRDGVQTVLGVLRALVRNGGEIQPGTHSGSAHRPHVLLAAAACMVKLARLPHLERLLSQQDALSLALVAQDTCYEVRARFLLRKLVPALVAGRIHVRFVPTLFL</sequence>
<organism evidence="1 2">
    <name type="scientific">Linderina macrospora</name>
    <dbReference type="NCBI Taxonomy" id="4868"/>
    <lineage>
        <taxon>Eukaryota</taxon>
        <taxon>Fungi</taxon>
        <taxon>Fungi incertae sedis</taxon>
        <taxon>Zoopagomycota</taxon>
        <taxon>Kickxellomycotina</taxon>
        <taxon>Kickxellomycetes</taxon>
        <taxon>Kickxellales</taxon>
        <taxon>Kickxellaceae</taxon>
        <taxon>Linderina</taxon>
    </lineage>
</organism>